<protein>
    <submittedName>
        <fullName evidence="2">Uncharacterized protein</fullName>
    </submittedName>
</protein>
<proteinExistence type="predicted"/>
<name>A0A238VP80_HALVU</name>
<gene>
    <name evidence="2" type="ORF">SAMN06264855_103230</name>
</gene>
<evidence type="ECO:0000313" key="3">
    <source>
        <dbReference type="Proteomes" id="UP000198397"/>
    </source>
</evidence>
<evidence type="ECO:0000313" key="2">
    <source>
        <dbReference type="EMBL" id="SNR36162.1"/>
    </source>
</evidence>
<organism evidence="2 3">
    <name type="scientific">Halorubrum vacuolatum</name>
    <name type="common">Natronobacterium vacuolatum</name>
    <dbReference type="NCBI Taxonomy" id="63740"/>
    <lineage>
        <taxon>Archaea</taxon>
        <taxon>Methanobacteriati</taxon>
        <taxon>Methanobacteriota</taxon>
        <taxon>Stenosarchaea group</taxon>
        <taxon>Halobacteria</taxon>
        <taxon>Halobacteriales</taxon>
        <taxon>Haloferacaceae</taxon>
        <taxon>Halorubrum</taxon>
    </lineage>
</organism>
<dbReference type="AlphaFoldDB" id="A0A238VP80"/>
<feature type="transmembrane region" description="Helical" evidence="1">
    <location>
        <begin position="20"/>
        <end position="39"/>
    </location>
</feature>
<reference evidence="2 3" key="1">
    <citation type="submission" date="2017-06" db="EMBL/GenBank/DDBJ databases">
        <authorList>
            <person name="Kim H.J."/>
            <person name="Triplett B.A."/>
        </authorList>
    </citation>
    <scope>NUCLEOTIDE SEQUENCE [LARGE SCALE GENOMIC DNA]</scope>
    <source>
        <strain evidence="2 3">DSM 8800</strain>
    </source>
</reference>
<accession>A0A238VP80</accession>
<keyword evidence="1" id="KW-0472">Membrane</keyword>
<feature type="transmembrane region" description="Helical" evidence="1">
    <location>
        <begin position="45"/>
        <end position="68"/>
    </location>
</feature>
<keyword evidence="3" id="KW-1185">Reference proteome</keyword>
<keyword evidence="1" id="KW-0812">Transmembrane</keyword>
<evidence type="ECO:0000256" key="1">
    <source>
        <dbReference type="SAM" id="Phobius"/>
    </source>
</evidence>
<sequence length="69" mass="7391">MEPRADGSLVPEENRKWFRLGVAVAVAWVPATLALLVLFELDPALGLAGVVVGGVVFGIAFTVFVLYVY</sequence>
<dbReference type="RefSeq" id="WP_089384011.1">
    <property type="nucleotide sequence ID" value="NZ_FZNQ01000003.1"/>
</dbReference>
<dbReference type="EMBL" id="FZNQ01000003">
    <property type="protein sequence ID" value="SNR36162.1"/>
    <property type="molecule type" value="Genomic_DNA"/>
</dbReference>
<keyword evidence="1" id="KW-1133">Transmembrane helix</keyword>
<dbReference type="Proteomes" id="UP000198397">
    <property type="component" value="Unassembled WGS sequence"/>
</dbReference>